<dbReference type="InterPro" id="IPR001251">
    <property type="entry name" value="CRAL-TRIO_dom"/>
</dbReference>
<comment type="caution">
    <text evidence="2">The sequence shown here is derived from an EMBL/GenBank/DDBJ whole genome shotgun (WGS) entry which is preliminary data.</text>
</comment>
<dbReference type="PANTHER" id="PTHR45824">
    <property type="entry name" value="GH16843P"/>
    <property type="match status" value="1"/>
</dbReference>
<dbReference type="EMBL" id="CAICTM010000117">
    <property type="protein sequence ID" value="CAB9501785.1"/>
    <property type="molecule type" value="Genomic_DNA"/>
</dbReference>
<dbReference type="GO" id="GO:0008526">
    <property type="term" value="F:phosphatidylinositol transfer activity"/>
    <property type="evidence" value="ECO:0007669"/>
    <property type="project" value="TreeGrafter"/>
</dbReference>
<protein>
    <submittedName>
        <fullName evidence="2">CRAL/TRIO domain</fullName>
    </submittedName>
</protein>
<evidence type="ECO:0000313" key="2">
    <source>
        <dbReference type="EMBL" id="CAB9501785.1"/>
    </source>
</evidence>
<reference evidence="2" key="1">
    <citation type="submission" date="2020-06" db="EMBL/GenBank/DDBJ databases">
        <authorList>
            <consortium name="Plant Systems Biology data submission"/>
        </authorList>
    </citation>
    <scope>NUCLEOTIDE SEQUENCE</scope>
    <source>
        <strain evidence="2">D6</strain>
    </source>
</reference>
<evidence type="ECO:0000313" key="3">
    <source>
        <dbReference type="Proteomes" id="UP001153069"/>
    </source>
</evidence>
<dbReference type="Gene3D" id="3.40.525.10">
    <property type="entry name" value="CRAL-TRIO lipid binding domain"/>
    <property type="match status" value="1"/>
</dbReference>
<dbReference type="Proteomes" id="UP001153069">
    <property type="component" value="Unassembled WGS sequence"/>
</dbReference>
<dbReference type="PANTHER" id="PTHR45824:SF29">
    <property type="entry name" value="GH16843P"/>
    <property type="match status" value="1"/>
</dbReference>
<dbReference type="OrthoDB" id="75724at2759"/>
<dbReference type="InterPro" id="IPR036865">
    <property type="entry name" value="CRAL-TRIO_dom_sf"/>
</dbReference>
<dbReference type="AlphaFoldDB" id="A0A9N8DJP0"/>
<proteinExistence type="predicted"/>
<gene>
    <name evidence="2" type="ORF">SEMRO_118_G057770.1</name>
</gene>
<feature type="domain" description="CRAL-TRIO" evidence="1">
    <location>
        <begin position="195"/>
        <end position="342"/>
    </location>
</feature>
<dbReference type="Pfam" id="PF00650">
    <property type="entry name" value="CRAL_TRIO"/>
    <property type="match status" value="1"/>
</dbReference>
<dbReference type="InterPro" id="IPR052578">
    <property type="entry name" value="PI_Transfer_CRAL-TRIO"/>
</dbReference>
<sequence length="421" mass="48243">MGNICFCCPSNDDLNDDDVSANERDGLLQRRKKPSSSSRILGIIPVDDDWADEIWYDALEHKGSSSIRNTHSVDSGMHYHDAQEEEEEEHQEKDEAVFLFSDDELSILKNALAEQFPDDSHYMSDAYLRSVASKPYSKDPTQRRPLEYTLEKLIHVLQWRHENRASQLPTYIDHCNTLDYKQQPKFAQAMVESLNNGSMYWHGLTKGGRPVLWIRTNRKFWYPNVQAEVDALIAMADAGIMAMPPGVTDFVVVSHSYKPPPPNPTFAFQMLKGLVKGYPDRMQSLMSAPVSGIVEFCMNLLLPLMPGRLAHKFHFYNEAHAVQHLTRLLQHGLDDIPTFLGGPNKDHDVYYPEQNKCPSRGQGMLTFDWYGMKERLQEQCDLFAQQQQEQQHQQEQQQKDMILHQGDSVDGNIIVNTNGFV</sequence>
<dbReference type="SUPFAM" id="SSF52087">
    <property type="entry name" value="CRAL/TRIO domain"/>
    <property type="match status" value="1"/>
</dbReference>
<evidence type="ECO:0000259" key="1">
    <source>
        <dbReference type="Pfam" id="PF00650"/>
    </source>
</evidence>
<organism evidence="2 3">
    <name type="scientific">Seminavis robusta</name>
    <dbReference type="NCBI Taxonomy" id="568900"/>
    <lineage>
        <taxon>Eukaryota</taxon>
        <taxon>Sar</taxon>
        <taxon>Stramenopiles</taxon>
        <taxon>Ochrophyta</taxon>
        <taxon>Bacillariophyta</taxon>
        <taxon>Bacillariophyceae</taxon>
        <taxon>Bacillariophycidae</taxon>
        <taxon>Naviculales</taxon>
        <taxon>Naviculaceae</taxon>
        <taxon>Seminavis</taxon>
    </lineage>
</organism>
<name>A0A9N8DJP0_9STRA</name>
<dbReference type="CDD" id="cd00170">
    <property type="entry name" value="SEC14"/>
    <property type="match status" value="1"/>
</dbReference>
<keyword evidence="3" id="KW-1185">Reference proteome</keyword>
<accession>A0A9N8DJP0</accession>